<reference evidence="3 4" key="1">
    <citation type="submission" date="2025-05" db="UniProtKB">
        <authorList>
            <consortium name="RefSeq"/>
        </authorList>
    </citation>
    <scope>IDENTIFICATION</scope>
    <source>
        <tissue evidence="3 4">Thorax and Abdomen</tissue>
    </source>
</reference>
<dbReference type="GeneID" id="124295250"/>
<dbReference type="PANTHER" id="PTHR46114">
    <property type="entry name" value="APPLE DOMAIN-CONTAINING PROTEIN"/>
    <property type="match status" value="1"/>
</dbReference>
<dbReference type="RefSeq" id="XP_046600523.1">
    <property type="nucleotide sequence ID" value="XM_046744567.1"/>
</dbReference>
<feature type="compositionally biased region" description="Acidic residues" evidence="1">
    <location>
        <begin position="194"/>
        <end position="215"/>
    </location>
</feature>
<evidence type="ECO:0000256" key="1">
    <source>
        <dbReference type="SAM" id="MobiDB-lite"/>
    </source>
</evidence>
<organism evidence="2 4">
    <name type="scientific">Neodiprion lecontei</name>
    <name type="common">Redheaded pine sawfly</name>
    <dbReference type="NCBI Taxonomy" id="441921"/>
    <lineage>
        <taxon>Eukaryota</taxon>
        <taxon>Metazoa</taxon>
        <taxon>Ecdysozoa</taxon>
        <taxon>Arthropoda</taxon>
        <taxon>Hexapoda</taxon>
        <taxon>Insecta</taxon>
        <taxon>Pterygota</taxon>
        <taxon>Neoptera</taxon>
        <taxon>Endopterygota</taxon>
        <taxon>Hymenoptera</taxon>
        <taxon>Tenthredinoidea</taxon>
        <taxon>Diprionidae</taxon>
        <taxon>Diprioninae</taxon>
        <taxon>Neodiprion</taxon>
    </lineage>
</organism>
<protein>
    <submittedName>
        <fullName evidence="3 4">Uncharacterized protein LOC124295250</fullName>
    </submittedName>
</protein>
<feature type="region of interest" description="Disordered" evidence="1">
    <location>
        <begin position="19"/>
        <end position="38"/>
    </location>
</feature>
<name>A0ABM3GJX5_NEOLC</name>
<sequence length="543" mass="61957">MAGTSDNYFTMQGFGNPVSASGQGEKAGPQASSSSDCSSLEVGNLATGEYTITRSNSHLCNKSPDSFCYICGEYNLERNRRSLSDKIKQIYEECFGLQITNLDSAWVPHTICSRCNMMLIRWKKNKKQENLKFTIPMIWSSPTGLQNCYFCMTDTSGFTWNTKKKIVYANVSSAIKPQKIEFVKEVNTVEEMDVEEDDTLVEESSEEDHSEDEEYLPGGKTKDPETLSREELNDLVRDLALPKDGAELLASRLKEKHFLAKGVSVTFYRNREKKFRKFFMNDDQNSVVYCSDVKALVDELKPNTYKDDEWRLFIDSSKRSLKAVLLHIGNEFAPIPIAHSTKLKETYENLQIVLGKMKYSEHNWKICGDLKIATLFLGQQSGFTKYPCYLCLFDSRDRKNHYVKKDWPSRSSLNPGSHNVIRPPLIQSSKYLLPPLHIKLGLIKQYVKALNKDGDCFAYLTEKFPAINDAKLKEGIFDGPQIRSLCQDANFEETMNDTEKAAWILILTTSLKIVETIVKNRENVFTKTSVKWRIDTKEIGVLT</sequence>
<gene>
    <name evidence="3 4" type="primary">LOC124295250</name>
</gene>
<keyword evidence="2" id="KW-1185">Reference proteome</keyword>
<dbReference type="PANTHER" id="PTHR46114:SF1">
    <property type="entry name" value="ZAD DOMAIN-CONTAINING PROTEIN"/>
    <property type="match status" value="1"/>
</dbReference>
<evidence type="ECO:0000313" key="2">
    <source>
        <dbReference type="Proteomes" id="UP000829291"/>
    </source>
</evidence>
<dbReference type="RefSeq" id="XP_046600572.1">
    <property type="nucleotide sequence ID" value="XM_046744616.1"/>
</dbReference>
<evidence type="ECO:0000313" key="3">
    <source>
        <dbReference type="RefSeq" id="XP_046600523.1"/>
    </source>
</evidence>
<proteinExistence type="predicted"/>
<evidence type="ECO:0000313" key="4">
    <source>
        <dbReference type="RefSeq" id="XP_046600572.1"/>
    </source>
</evidence>
<accession>A0ABM3GJX5</accession>
<dbReference type="Proteomes" id="UP000829291">
    <property type="component" value="Chromosome 1"/>
</dbReference>
<feature type="region of interest" description="Disordered" evidence="1">
    <location>
        <begin position="194"/>
        <end position="225"/>
    </location>
</feature>